<dbReference type="Pfam" id="PF00126">
    <property type="entry name" value="HTH_1"/>
    <property type="match status" value="1"/>
</dbReference>
<dbReference type="Proteomes" id="UP000009080">
    <property type="component" value="Chromosome"/>
</dbReference>
<evidence type="ECO:0000259" key="5">
    <source>
        <dbReference type="PROSITE" id="PS50931"/>
    </source>
</evidence>
<evidence type="ECO:0000313" key="6">
    <source>
        <dbReference type="EMBL" id="ACR13377.1"/>
    </source>
</evidence>
<dbReference type="SUPFAM" id="SSF53850">
    <property type="entry name" value="Periplasmic binding protein-like II"/>
    <property type="match status" value="1"/>
</dbReference>
<dbReference type="Gene3D" id="3.40.190.10">
    <property type="entry name" value="Periplasmic binding protein-like II"/>
    <property type="match status" value="2"/>
</dbReference>
<dbReference type="KEGG" id="ttu:TERTU_3549"/>
<name>C5BRG8_TERTT</name>
<dbReference type="GO" id="GO:0003677">
    <property type="term" value="F:DNA binding"/>
    <property type="evidence" value="ECO:0007669"/>
    <property type="project" value="UniProtKB-KW"/>
</dbReference>
<keyword evidence="3" id="KW-0238">DNA-binding</keyword>
<protein>
    <submittedName>
        <fullName evidence="6">Transcriptional regulator, LysR family protein</fullName>
    </submittedName>
</protein>
<dbReference type="InterPro" id="IPR050389">
    <property type="entry name" value="LysR-type_TF"/>
</dbReference>
<keyword evidence="4" id="KW-0804">Transcription</keyword>
<dbReference type="CDD" id="cd08417">
    <property type="entry name" value="PBP2_Nitroaromatics_like"/>
    <property type="match status" value="1"/>
</dbReference>
<dbReference type="SUPFAM" id="SSF46785">
    <property type="entry name" value="Winged helix' DNA-binding domain"/>
    <property type="match status" value="1"/>
</dbReference>
<dbReference type="InterPro" id="IPR005119">
    <property type="entry name" value="LysR_subst-bd"/>
</dbReference>
<evidence type="ECO:0000313" key="7">
    <source>
        <dbReference type="Proteomes" id="UP000009080"/>
    </source>
</evidence>
<organism evidence="6 7">
    <name type="scientific">Teredinibacter turnerae (strain ATCC 39867 / T7901)</name>
    <dbReference type="NCBI Taxonomy" id="377629"/>
    <lineage>
        <taxon>Bacteria</taxon>
        <taxon>Pseudomonadati</taxon>
        <taxon>Pseudomonadota</taxon>
        <taxon>Gammaproteobacteria</taxon>
        <taxon>Cellvibrionales</taxon>
        <taxon>Cellvibrionaceae</taxon>
        <taxon>Teredinibacter</taxon>
    </lineage>
</organism>
<reference evidence="6 7" key="1">
    <citation type="journal article" date="2009" name="PLoS ONE">
        <title>The complete genome of Teredinibacter turnerae T7901: an intracellular endosymbiont of marine wood-boring bivalves (shipworms).</title>
        <authorList>
            <person name="Yang J.C."/>
            <person name="Madupu R."/>
            <person name="Durkin A.S."/>
            <person name="Ekborg N.A."/>
            <person name="Pedamallu C.S."/>
            <person name="Hostetler J.B."/>
            <person name="Radune D."/>
            <person name="Toms B.S."/>
            <person name="Henrissat B."/>
            <person name="Coutinho P.M."/>
            <person name="Schwarz S."/>
            <person name="Field L."/>
            <person name="Trindade-Silva A.E."/>
            <person name="Soares C.A.G."/>
            <person name="Elshahawi S."/>
            <person name="Hanora A."/>
            <person name="Schmidt E.W."/>
            <person name="Haygood M.G."/>
            <person name="Posfai J."/>
            <person name="Benner J."/>
            <person name="Madinger C."/>
            <person name="Nove J."/>
            <person name="Anton B."/>
            <person name="Chaudhary K."/>
            <person name="Foster J."/>
            <person name="Holman A."/>
            <person name="Kumar S."/>
            <person name="Lessard P.A."/>
            <person name="Luyten Y.A."/>
            <person name="Slatko B."/>
            <person name="Wood N."/>
            <person name="Wu B."/>
            <person name="Teplitski M."/>
            <person name="Mougous J.D."/>
            <person name="Ward N."/>
            <person name="Eisen J.A."/>
            <person name="Badger J.H."/>
            <person name="Distel D.L."/>
        </authorList>
    </citation>
    <scope>NUCLEOTIDE SEQUENCE [LARGE SCALE GENOMIC DNA]</scope>
    <source>
        <strain evidence="7">ATCC 39867 / T7901</strain>
    </source>
</reference>
<evidence type="ECO:0000256" key="3">
    <source>
        <dbReference type="ARBA" id="ARBA00023125"/>
    </source>
</evidence>
<dbReference type="Pfam" id="PF03466">
    <property type="entry name" value="LysR_substrate"/>
    <property type="match status" value="1"/>
</dbReference>
<dbReference type="PANTHER" id="PTHR30118">
    <property type="entry name" value="HTH-TYPE TRANSCRIPTIONAL REGULATOR LEUO-RELATED"/>
    <property type="match status" value="1"/>
</dbReference>
<sequence length="333" mass="38143">MNLHGVDLNLMVALNVLLREKSVTRAADYLGITQPAMSNALKRLRQLFDDPLLVRTSEGMKPTERAKELEPQIRDLLIQVEQVVQPVSEFKPLDSNHFFRIAVTDYAESTLIPEVLNRLRDSAPNLTLDILTPSDVSYHDVEQGHVDFVINRFDELPQSFYQTLLWRDSFTCVYCRNNPIADNFNLDTYLQANHVWVSKTGMGVGVGVNPEDVQRLGWVDAALSRIGETRRIKIYTRHYQAAMRMAEQRDLLLTIPTKAAELMKDNPKMCFSEPPFLIPPLELTMAWSPLLHFNPAHQWLRRTVAEVAHSLQDKRVHPAYEGYTTHKLDKTPA</sequence>
<evidence type="ECO:0000256" key="1">
    <source>
        <dbReference type="ARBA" id="ARBA00009437"/>
    </source>
</evidence>
<accession>C5BRG8</accession>
<dbReference type="Gene3D" id="1.10.10.10">
    <property type="entry name" value="Winged helix-like DNA-binding domain superfamily/Winged helix DNA-binding domain"/>
    <property type="match status" value="1"/>
</dbReference>
<dbReference type="STRING" id="377629.TERTU_3549"/>
<dbReference type="PANTHER" id="PTHR30118:SF15">
    <property type="entry name" value="TRANSCRIPTIONAL REGULATORY PROTEIN"/>
    <property type="match status" value="1"/>
</dbReference>
<dbReference type="HOGENOM" id="CLU_039613_39_0_6"/>
<dbReference type="RefSeq" id="WP_015819491.1">
    <property type="nucleotide sequence ID" value="NC_012997.1"/>
</dbReference>
<dbReference type="PROSITE" id="PS50931">
    <property type="entry name" value="HTH_LYSR"/>
    <property type="match status" value="1"/>
</dbReference>
<dbReference type="InterPro" id="IPR000847">
    <property type="entry name" value="LysR_HTH_N"/>
</dbReference>
<dbReference type="PRINTS" id="PR00039">
    <property type="entry name" value="HTHLYSR"/>
</dbReference>
<dbReference type="InterPro" id="IPR036388">
    <property type="entry name" value="WH-like_DNA-bd_sf"/>
</dbReference>
<keyword evidence="2" id="KW-0805">Transcription regulation</keyword>
<dbReference type="AlphaFoldDB" id="C5BRG8"/>
<dbReference type="EMBL" id="CP001614">
    <property type="protein sequence ID" value="ACR13377.1"/>
    <property type="molecule type" value="Genomic_DNA"/>
</dbReference>
<proteinExistence type="inferred from homology"/>
<dbReference type="InterPro" id="IPR037402">
    <property type="entry name" value="YidZ_PBP2"/>
</dbReference>
<evidence type="ECO:0000256" key="2">
    <source>
        <dbReference type="ARBA" id="ARBA00023015"/>
    </source>
</evidence>
<feature type="domain" description="HTH lysR-type" evidence="5">
    <location>
        <begin position="6"/>
        <end position="63"/>
    </location>
</feature>
<dbReference type="eggNOG" id="COG0583">
    <property type="taxonomic scope" value="Bacteria"/>
</dbReference>
<keyword evidence="7" id="KW-1185">Reference proteome</keyword>
<dbReference type="GO" id="GO:0003700">
    <property type="term" value="F:DNA-binding transcription factor activity"/>
    <property type="evidence" value="ECO:0007669"/>
    <property type="project" value="InterPro"/>
</dbReference>
<comment type="similarity">
    <text evidence="1">Belongs to the LysR transcriptional regulatory family.</text>
</comment>
<evidence type="ECO:0000256" key="4">
    <source>
        <dbReference type="ARBA" id="ARBA00023163"/>
    </source>
</evidence>
<dbReference type="InterPro" id="IPR036390">
    <property type="entry name" value="WH_DNA-bd_sf"/>
</dbReference>
<dbReference type="OrthoDB" id="8720143at2"/>
<gene>
    <name evidence="6" type="ordered locus">TERTU_3549</name>
</gene>